<dbReference type="PROSITE" id="PS50921">
    <property type="entry name" value="ANTAR"/>
    <property type="match status" value="1"/>
</dbReference>
<dbReference type="Pfam" id="PF03861">
    <property type="entry name" value="ANTAR"/>
    <property type="match status" value="1"/>
</dbReference>
<evidence type="ECO:0000313" key="2">
    <source>
        <dbReference type="EMBL" id="MBM7413850.1"/>
    </source>
</evidence>
<dbReference type="EMBL" id="JAFBBK010000001">
    <property type="protein sequence ID" value="MBM7413850.1"/>
    <property type="molecule type" value="Genomic_DNA"/>
</dbReference>
<proteinExistence type="predicted"/>
<dbReference type="Proteomes" id="UP000703038">
    <property type="component" value="Unassembled WGS sequence"/>
</dbReference>
<dbReference type="InterPro" id="IPR005561">
    <property type="entry name" value="ANTAR"/>
</dbReference>
<dbReference type="SMART" id="SM01012">
    <property type="entry name" value="ANTAR"/>
    <property type="match status" value="1"/>
</dbReference>
<sequence length="255" mass="26997">MDDELARRLLALRDLPHFRRARERDSTATTTVSDFLTGSVDDDAALLVVLEQGAAAAVRTLDGVTHAGITATVDGHPFTVSPTDAVVFALDAQQYDLDDGPCLRAVRTHSSLHFSHDEVARLWPPLAALAARAGVDRVHACALTVDGAAAGSVNLYAAGSPLSSAQLQAEDDLVCVLVDHLDSALWSYGRGRDLDAGVRRIGAAMADRRVVGIAVGILMVRDDLDMGEARDVLENAAAAAELPLVDVARRITEDS</sequence>
<organism evidence="2 3">
    <name type="scientific">Rhodococcoides corynebacterioides</name>
    <dbReference type="NCBI Taxonomy" id="53972"/>
    <lineage>
        <taxon>Bacteria</taxon>
        <taxon>Bacillati</taxon>
        <taxon>Actinomycetota</taxon>
        <taxon>Actinomycetes</taxon>
        <taxon>Mycobacteriales</taxon>
        <taxon>Nocardiaceae</taxon>
        <taxon>Rhodococcoides</taxon>
    </lineage>
</organism>
<dbReference type="RefSeq" id="WP_204866561.1">
    <property type="nucleotide sequence ID" value="NZ_JAFBBK010000001.1"/>
</dbReference>
<dbReference type="Gene3D" id="1.10.10.10">
    <property type="entry name" value="Winged helix-like DNA-binding domain superfamily/Winged helix DNA-binding domain"/>
    <property type="match status" value="1"/>
</dbReference>
<name>A0ABS2KPF5_9NOCA</name>
<protein>
    <recommendedName>
        <fullName evidence="1">ANTAR domain-containing protein</fullName>
    </recommendedName>
</protein>
<gene>
    <name evidence="2" type="ORF">JOE42_000583</name>
</gene>
<comment type="caution">
    <text evidence="2">The sequence shown here is derived from an EMBL/GenBank/DDBJ whole genome shotgun (WGS) entry which is preliminary data.</text>
</comment>
<evidence type="ECO:0000313" key="3">
    <source>
        <dbReference type="Proteomes" id="UP000703038"/>
    </source>
</evidence>
<reference evidence="2 3" key="1">
    <citation type="submission" date="2021-01" db="EMBL/GenBank/DDBJ databases">
        <title>Genomics of switchgrass bacterial isolates.</title>
        <authorList>
            <person name="Shade A."/>
        </authorList>
    </citation>
    <scope>NUCLEOTIDE SEQUENCE [LARGE SCALE GENOMIC DNA]</scope>
    <source>
        <strain evidence="2 3">PvP111</strain>
    </source>
</reference>
<evidence type="ECO:0000259" key="1">
    <source>
        <dbReference type="PROSITE" id="PS50921"/>
    </source>
</evidence>
<dbReference type="SUPFAM" id="SSF52172">
    <property type="entry name" value="CheY-like"/>
    <property type="match status" value="1"/>
</dbReference>
<dbReference type="InterPro" id="IPR036388">
    <property type="entry name" value="WH-like_DNA-bd_sf"/>
</dbReference>
<feature type="domain" description="ANTAR" evidence="1">
    <location>
        <begin position="191"/>
        <end position="252"/>
    </location>
</feature>
<accession>A0ABS2KPF5</accession>
<keyword evidence="3" id="KW-1185">Reference proteome</keyword>
<dbReference type="InterPro" id="IPR011006">
    <property type="entry name" value="CheY-like_superfamily"/>
</dbReference>